<dbReference type="PANTHER" id="PTHR30158">
    <property type="entry name" value="ACRA/E-RELATED COMPONENT OF DRUG EFFLUX TRANSPORTER"/>
    <property type="match status" value="1"/>
</dbReference>
<sequence length="452" mass="47625">MVTDVKTSMTPRRKAGLVSAALLAALAGAGLSGTAHAEGELERLWGDIWGHKKPAQKSAQPAPNAPAAPATGAPAAAASAPAPAAEPAPPAPAAQAAPAQAAAPSVPVVLPKVQAVSESLVVTGNADSVNTVKLVARVPGYLEQIHFQDGQIVRKGDALFTIQQDQYKDQLQQAQAQLLAATAARDHAHLEVGRYTALLQKHAAAQVEVDHWVYEEKAAEANVLGAQAQIALAKLNLGYTEVTAPFDGQMGRHLIDPNNMVGGDGGPPALAEIMQLDPIYVVANISSQQALQIRQNLDQRRLSLDDLHKIPIEAALSDETGFPHKGTIQYVAPQIDPQTGTLYVRGIVRNPDRTLLPGMFVNMRLPMGKVVKSALLVPVIALQEDQGGRYLFVVDASGIVQKRYVELGDTVGALQVATSGVGRDDRIVVGELWRVNPGMKVTPNPTTLGAVP</sequence>
<dbReference type="GO" id="GO:0046677">
    <property type="term" value="P:response to antibiotic"/>
    <property type="evidence" value="ECO:0007669"/>
    <property type="project" value="TreeGrafter"/>
</dbReference>
<dbReference type="NCBIfam" id="TIGR01730">
    <property type="entry name" value="RND_mfp"/>
    <property type="match status" value="1"/>
</dbReference>
<dbReference type="GO" id="GO:0030313">
    <property type="term" value="C:cell envelope"/>
    <property type="evidence" value="ECO:0007669"/>
    <property type="project" value="UniProtKB-SubCell"/>
</dbReference>
<feature type="signal peptide" evidence="4">
    <location>
        <begin position="1"/>
        <end position="37"/>
    </location>
</feature>
<evidence type="ECO:0000313" key="9">
    <source>
        <dbReference type="EMBL" id="RBP05740.1"/>
    </source>
</evidence>
<gene>
    <name evidence="9" type="ORF">DFR50_1335</name>
</gene>
<feature type="region of interest" description="Disordered" evidence="3">
    <location>
        <begin position="53"/>
        <end position="96"/>
    </location>
</feature>
<comment type="caution">
    <text evidence="9">The sequence shown here is derived from an EMBL/GenBank/DDBJ whole genome shotgun (WGS) entry which is preliminary data.</text>
</comment>
<feature type="chain" id="PRO_5016836216" evidence="4">
    <location>
        <begin position="38"/>
        <end position="452"/>
    </location>
</feature>
<dbReference type="Gene3D" id="2.40.50.100">
    <property type="match status" value="1"/>
</dbReference>
<dbReference type="SUPFAM" id="SSF111369">
    <property type="entry name" value="HlyD-like secretion proteins"/>
    <property type="match status" value="1"/>
</dbReference>
<name>A0A366EVK8_9HYPH</name>
<proteinExistence type="inferred from homology"/>
<dbReference type="GO" id="GO:0022857">
    <property type="term" value="F:transmembrane transporter activity"/>
    <property type="evidence" value="ECO:0007669"/>
    <property type="project" value="InterPro"/>
</dbReference>
<dbReference type="InterPro" id="IPR058625">
    <property type="entry name" value="MdtA-like_BSH"/>
</dbReference>
<accession>A0A366EVK8</accession>
<dbReference type="InterPro" id="IPR058624">
    <property type="entry name" value="MdtA-like_HH"/>
</dbReference>
<keyword evidence="10" id="KW-1185">Reference proteome</keyword>
<dbReference type="Pfam" id="PF25944">
    <property type="entry name" value="Beta-barrel_RND"/>
    <property type="match status" value="1"/>
</dbReference>
<dbReference type="Proteomes" id="UP000253529">
    <property type="component" value="Unassembled WGS sequence"/>
</dbReference>
<dbReference type="PANTHER" id="PTHR30158:SF24">
    <property type="entry name" value="HLYD FAMILY SECRETION PROTEIN"/>
    <property type="match status" value="1"/>
</dbReference>
<evidence type="ECO:0000313" key="10">
    <source>
        <dbReference type="Proteomes" id="UP000253529"/>
    </source>
</evidence>
<evidence type="ECO:0000256" key="1">
    <source>
        <dbReference type="ARBA" id="ARBA00004196"/>
    </source>
</evidence>
<evidence type="ECO:0000259" key="5">
    <source>
        <dbReference type="Pfam" id="PF25876"/>
    </source>
</evidence>
<dbReference type="Gene3D" id="1.10.287.470">
    <property type="entry name" value="Helix hairpin bin"/>
    <property type="match status" value="1"/>
</dbReference>
<dbReference type="Gene3D" id="2.40.30.170">
    <property type="match status" value="1"/>
</dbReference>
<dbReference type="Gene3D" id="2.40.420.20">
    <property type="match status" value="1"/>
</dbReference>
<feature type="domain" description="Multidrug resistance protein MdtA-like alpha-helical hairpin" evidence="5">
    <location>
        <begin position="170"/>
        <end position="240"/>
    </location>
</feature>
<comment type="similarity">
    <text evidence="2">Belongs to the membrane fusion protein (MFP) (TC 8.A.1) family.</text>
</comment>
<keyword evidence="4" id="KW-0732">Signal</keyword>
<dbReference type="EMBL" id="QNRK01000033">
    <property type="protein sequence ID" value="RBP05740.1"/>
    <property type="molecule type" value="Genomic_DNA"/>
</dbReference>
<feature type="domain" description="Multidrug resistance protein MdtA-like barrel-sandwich hybrid" evidence="6">
    <location>
        <begin position="130"/>
        <end position="259"/>
    </location>
</feature>
<evidence type="ECO:0000259" key="6">
    <source>
        <dbReference type="Pfam" id="PF25917"/>
    </source>
</evidence>
<evidence type="ECO:0000256" key="4">
    <source>
        <dbReference type="SAM" id="SignalP"/>
    </source>
</evidence>
<evidence type="ECO:0000256" key="2">
    <source>
        <dbReference type="ARBA" id="ARBA00009477"/>
    </source>
</evidence>
<feature type="domain" description="Multidrug resistance protein MdtA-like C-terminal permuted SH3" evidence="8">
    <location>
        <begin position="374"/>
        <end position="432"/>
    </location>
</feature>
<reference evidence="9 10" key="1">
    <citation type="submission" date="2018-06" db="EMBL/GenBank/DDBJ databases">
        <title>Genomic Encyclopedia of Type Strains, Phase IV (KMG-IV): sequencing the most valuable type-strain genomes for metagenomic binning, comparative biology and taxonomic classification.</title>
        <authorList>
            <person name="Goeker M."/>
        </authorList>
    </citation>
    <scope>NUCLEOTIDE SEQUENCE [LARGE SCALE GENOMIC DNA]</scope>
    <source>
        <strain evidence="9 10">DSM 24875</strain>
    </source>
</reference>
<dbReference type="InterPro" id="IPR058626">
    <property type="entry name" value="MdtA-like_b-barrel"/>
</dbReference>
<organism evidence="9 10">
    <name type="scientific">Roseiarcus fermentans</name>
    <dbReference type="NCBI Taxonomy" id="1473586"/>
    <lineage>
        <taxon>Bacteria</taxon>
        <taxon>Pseudomonadati</taxon>
        <taxon>Pseudomonadota</taxon>
        <taxon>Alphaproteobacteria</taxon>
        <taxon>Hyphomicrobiales</taxon>
        <taxon>Roseiarcaceae</taxon>
        <taxon>Roseiarcus</taxon>
    </lineage>
</organism>
<protein>
    <submittedName>
        <fullName evidence="9">RND family efflux transporter MFP subunit</fullName>
    </submittedName>
</protein>
<feature type="compositionally biased region" description="Low complexity" evidence="3">
    <location>
        <begin position="56"/>
        <end position="83"/>
    </location>
</feature>
<dbReference type="Pfam" id="PF25967">
    <property type="entry name" value="RND-MFP_C"/>
    <property type="match status" value="1"/>
</dbReference>
<evidence type="ECO:0000256" key="3">
    <source>
        <dbReference type="SAM" id="MobiDB-lite"/>
    </source>
</evidence>
<comment type="subcellular location">
    <subcellularLocation>
        <location evidence="1">Cell envelope</location>
    </subcellularLocation>
</comment>
<feature type="domain" description="Multidrug resistance protein MdtA-like beta-barrel" evidence="7">
    <location>
        <begin position="278"/>
        <end position="367"/>
    </location>
</feature>
<dbReference type="GO" id="GO:0005886">
    <property type="term" value="C:plasma membrane"/>
    <property type="evidence" value="ECO:0007669"/>
    <property type="project" value="TreeGrafter"/>
</dbReference>
<evidence type="ECO:0000259" key="7">
    <source>
        <dbReference type="Pfam" id="PF25944"/>
    </source>
</evidence>
<evidence type="ECO:0000259" key="8">
    <source>
        <dbReference type="Pfam" id="PF25967"/>
    </source>
</evidence>
<dbReference type="InterPro" id="IPR058627">
    <property type="entry name" value="MdtA-like_C"/>
</dbReference>
<dbReference type="Pfam" id="PF25876">
    <property type="entry name" value="HH_MFP_RND"/>
    <property type="match status" value="1"/>
</dbReference>
<dbReference type="InterPro" id="IPR006143">
    <property type="entry name" value="RND_pump_MFP"/>
</dbReference>
<dbReference type="Pfam" id="PF25917">
    <property type="entry name" value="BSH_RND"/>
    <property type="match status" value="1"/>
</dbReference>
<dbReference type="AlphaFoldDB" id="A0A366EVK8"/>